<evidence type="ECO:0000259" key="2">
    <source>
        <dbReference type="PROSITE" id="PS50112"/>
    </source>
</evidence>
<dbReference type="InterPro" id="IPR000014">
    <property type="entry name" value="PAS"/>
</dbReference>
<feature type="transmembrane region" description="Helical" evidence="1">
    <location>
        <begin position="156"/>
        <end position="176"/>
    </location>
</feature>
<feature type="transmembrane region" description="Helical" evidence="1">
    <location>
        <begin position="277"/>
        <end position="299"/>
    </location>
</feature>
<dbReference type="CDD" id="cd00130">
    <property type="entry name" value="PAS"/>
    <property type="match status" value="1"/>
</dbReference>
<dbReference type="Pfam" id="PF00990">
    <property type="entry name" value="GGDEF"/>
    <property type="match status" value="1"/>
</dbReference>
<dbReference type="SUPFAM" id="SSF55785">
    <property type="entry name" value="PYP-like sensor domain (PAS domain)"/>
    <property type="match status" value="1"/>
</dbReference>
<keyword evidence="6" id="KW-1185">Reference proteome</keyword>
<dbReference type="Gene3D" id="3.30.450.20">
    <property type="entry name" value="PAS domain"/>
    <property type="match status" value="1"/>
</dbReference>
<dbReference type="PANTHER" id="PTHR44757:SF2">
    <property type="entry name" value="BIOFILM ARCHITECTURE MAINTENANCE PROTEIN MBAA"/>
    <property type="match status" value="1"/>
</dbReference>
<dbReference type="PROSITE" id="PS50112">
    <property type="entry name" value="PAS"/>
    <property type="match status" value="1"/>
</dbReference>
<dbReference type="SUPFAM" id="SSF141868">
    <property type="entry name" value="EAL domain-like"/>
    <property type="match status" value="1"/>
</dbReference>
<feature type="transmembrane region" description="Helical" evidence="1">
    <location>
        <begin position="124"/>
        <end position="144"/>
    </location>
</feature>
<accession>A0ABT0YAZ0</accession>
<dbReference type="InterPro" id="IPR043128">
    <property type="entry name" value="Rev_trsase/Diguanyl_cyclase"/>
</dbReference>
<protein>
    <submittedName>
        <fullName evidence="5">EAL domain-containing protein</fullName>
    </submittedName>
</protein>
<sequence length="1013" mass="108422">MPPRWVAALFGGWMAVLAVLFVASPAGAQSVLRLIAGATAVAVVGLGVRWNRPARRLPWRLLATAIVLVSVGTALYRAPELLTTHVPGLVTAGAVLVGAGYPVLAAMFFVLLRRRTGGTRDRAAMLDALTVTAGVALLAWTFLIGPNLQHTGGDPWMTVVFPLGDLLLLGMLVRLLISDRPVFPARLLGGGVLLLLLADIGYELSLFEAPVAALCRFALYTAAGLAALHPSMAELDEPAGLPAPALGRGRLALLGFASMTAPVVLVVSMLRDEKTNLEVVAALSAITFLLVLTRMAGIMTGHRQALARERALREASAALVSAADTDQVSDAVRTAVAHLLPPDTPHAVVLAVTIAQPGLLSPEAVAQAAVDRSTGTVTRLVPTRDVDWAVSTRLHHFAMSLRCPMVLTDRPTGDPLVGVLHVGAPTPALAGLLRAIEVLATQAALALERIGLSQEVIRRNSETYFRTLVQKTSDMILIVDEDDRIRYASPAAGAVLGDDPTGSPMTAIIHRSERSRLTEVLAALRTGDGLQEGLDFRARADVVLEMHGQDLRREPTVGGLVLTLRDVTERRRLEAELTHRVFHDAMTGLANRVLFHDRLGHALQRSARDGSVVGVLFIDLDDFKKVNDTLGHAAGDQLLIGVADRIAGALRADDTAARLGGDEFAALVENVQDPGAVEETAQRILAALAEPIRMDDGSELTAVASIGITTTPEADTPDELLRQADLALYVAKGAGKNQWRRYQGHLHSAMVERLELRSALDHAVHEGHFLLAYQPIIDLGTDEPVGFEALVRWHHPTRGLIAPAEFLEVAEESGLVVPMGRWVLDQALHTVAQWRRILPRTRQPFVSVNVSVRQFRDGTFVDLVKQALAYAGVPAQALMLELTESVLDGDHEAMWADLAVLRELGVRVAIDDLAASSSALGNVRRRPVDVVKLDKAFVDGVVDDPHQLALVAGLISLARAMGLTVIAEGIEDPAHRDLLARLGCPLGQGYLYSSPVDGTEALSQITDRLPLVA</sequence>
<dbReference type="InterPro" id="IPR000160">
    <property type="entry name" value="GGDEF_dom"/>
</dbReference>
<gene>
    <name evidence="5" type="ORF">LXN57_37215</name>
</gene>
<comment type="caution">
    <text evidence="5">The sequence shown here is derived from an EMBL/GenBank/DDBJ whole genome shotgun (WGS) entry which is preliminary data.</text>
</comment>
<dbReference type="PROSITE" id="PS50887">
    <property type="entry name" value="GGDEF"/>
    <property type="match status" value="1"/>
</dbReference>
<dbReference type="InterPro" id="IPR029787">
    <property type="entry name" value="Nucleotide_cyclase"/>
</dbReference>
<dbReference type="Gene3D" id="3.30.70.270">
    <property type="match status" value="1"/>
</dbReference>
<dbReference type="Gene3D" id="3.20.20.450">
    <property type="entry name" value="EAL domain"/>
    <property type="match status" value="1"/>
</dbReference>
<evidence type="ECO:0000256" key="1">
    <source>
        <dbReference type="SAM" id="Phobius"/>
    </source>
</evidence>
<dbReference type="InterPro" id="IPR035919">
    <property type="entry name" value="EAL_sf"/>
</dbReference>
<dbReference type="NCBIfam" id="TIGR00229">
    <property type="entry name" value="sensory_box"/>
    <property type="match status" value="1"/>
</dbReference>
<dbReference type="Proteomes" id="UP001523216">
    <property type="component" value="Unassembled WGS sequence"/>
</dbReference>
<dbReference type="PANTHER" id="PTHR44757">
    <property type="entry name" value="DIGUANYLATE CYCLASE DGCP"/>
    <property type="match status" value="1"/>
</dbReference>
<feature type="domain" description="PAS" evidence="2">
    <location>
        <begin position="461"/>
        <end position="497"/>
    </location>
</feature>
<name>A0ABT0YAZ0_9ACTN</name>
<dbReference type="Pfam" id="PF08448">
    <property type="entry name" value="PAS_4"/>
    <property type="match status" value="1"/>
</dbReference>
<feature type="transmembrane region" description="Helical" evidence="1">
    <location>
        <begin position="251"/>
        <end position="270"/>
    </location>
</feature>
<dbReference type="Pfam" id="PF00563">
    <property type="entry name" value="EAL"/>
    <property type="match status" value="1"/>
</dbReference>
<keyword evidence="1" id="KW-0472">Membrane</keyword>
<evidence type="ECO:0000259" key="3">
    <source>
        <dbReference type="PROSITE" id="PS50883"/>
    </source>
</evidence>
<dbReference type="InterPro" id="IPR035965">
    <property type="entry name" value="PAS-like_dom_sf"/>
</dbReference>
<feature type="transmembrane region" description="Helical" evidence="1">
    <location>
        <begin position="30"/>
        <end position="50"/>
    </location>
</feature>
<dbReference type="SMART" id="SM00052">
    <property type="entry name" value="EAL"/>
    <property type="match status" value="1"/>
</dbReference>
<dbReference type="SMART" id="SM00091">
    <property type="entry name" value="PAS"/>
    <property type="match status" value="2"/>
</dbReference>
<dbReference type="CDD" id="cd01948">
    <property type="entry name" value="EAL"/>
    <property type="match status" value="1"/>
</dbReference>
<feature type="transmembrane region" description="Helical" evidence="1">
    <location>
        <begin position="183"/>
        <end position="202"/>
    </location>
</feature>
<dbReference type="SMART" id="SM00267">
    <property type="entry name" value="GGDEF"/>
    <property type="match status" value="1"/>
</dbReference>
<evidence type="ECO:0000313" key="6">
    <source>
        <dbReference type="Proteomes" id="UP001523216"/>
    </source>
</evidence>
<dbReference type="PROSITE" id="PS50883">
    <property type="entry name" value="EAL"/>
    <property type="match status" value="1"/>
</dbReference>
<keyword evidence="1" id="KW-1133">Transmembrane helix</keyword>
<dbReference type="SUPFAM" id="SSF55073">
    <property type="entry name" value="Nucleotide cyclase"/>
    <property type="match status" value="1"/>
</dbReference>
<evidence type="ECO:0000313" key="5">
    <source>
        <dbReference type="EMBL" id="MCM4083204.1"/>
    </source>
</evidence>
<feature type="transmembrane region" description="Helical" evidence="1">
    <location>
        <begin position="88"/>
        <end position="112"/>
    </location>
</feature>
<dbReference type="RefSeq" id="WP_251802915.1">
    <property type="nucleotide sequence ID" value="NZ_JAMQOL010000055.1"/>
</dbReference>
<reference evidence="5 6" key="1">
    <citation type="submission" date="2022-06" db="EMBL/GenBank/DDBJ databases">
        <title>Actinoplanes abujensis sp. nov., isolated from Nigerian arid soil.</title>
        <authorList>
            <person name="Ding P."/>
        </authorList>
    </citation>
    <scope>NUCLEOTIDE SEQUENCE [LARGE SCALE GENOMIC DNA]</scope>
    <source>
        <strain evidence="6">TRM88002</strain>
    </source>
</reference>
<evidence type="ECO:0000259" key="4">
    <source>
        <dbReference type="PROSITE" id="PS50887"/>
    </source>
</evidence>
<organism evidence="5 6">
    <name type="scientific">Paractinoplanes hotanensis</name>
    <dbReference type="NCBI Taxonomy" id="2906497"/>
    <lineage>
        <taxon>Bacteria</taxon>
        <taxon>Bacillati</taxon>
        <taxon>Actinomycetota</taxon>
        <taxon>Actinomycetes</taxon>
        <taxon>Micromonosporales</taxon>
        <taxon>Micromonosporaceae</taxon>
        <taxon>Paractinoplanes</taxon>
    </lineage>
</organism>
<dbReference type="CDD" id="cd01949">
    <property type="entry name" value="GGDEF"/>
    <property type="match status" value="1"/>
</dbReference>
<keyword evidence="1" id="KW-0812">Transmembrane</keyword>
<dbReference type="InterPro" id="IPR001633">
    <property type="entry name" value="EAL_dom"/>
</dbReference>
<dbReference type="EMBL" id="JAMQOL010000055">
    <property type="protein sequence ID" value="MCM4083204.1"/>
    <property type="molecule type" value="Genomic_DNA"/>
</dbReference>
<proteinExistence type="predicted"/>
<dbReference type="NCBIfam" id="TIGR00254">
    <property type="entry name" value="GGDEF"/>
    <property type="match status" value="1"/>
</dbReference>
<feature type="domain" description="GGDEF" evidence="4">
    <location>
        <begin position="611"/>
        <end position="744"/>
    </location>
</feature>
<feature type="transmembrane region" description="Helical" evidence="1">
    <location>
        <begin position="5"/>
        <end position="24"/>
    </location>
</feature>
<dbReference type="InterPro" id="IPR013656">
    <property type="entry name" value="PAS_4"/>
</dbReference>
<dbReference type="InterPro" id="IPR052155">
    <property type="entry name" value="Biofilm_reg_signaling"/>
</dbReference>
<feature type="transmembrane region" description="Helical" evidence="1">
    <location>
        <begin position="57"/>
        <end position="76"/>
    </location>
</feature>
<feature type="domain" description="EAL" evidence="3">
    <location>
        <begin position="753"/>
        <end position="1009"/>
    </location>
</feature>